<dbReference type="EMBL" id="AVPE01000005">
    <property type="protein sequence ID" value="KGX92780.1"/>
    <property type="molecule type" value="Genomic_DNA"/>
</dbReference>
<comment type="caution">
    <text evidence="1">The sequence shown here is derived from an EMBL/GenBank/DDBJ whole genome shotgun (WGS) entry which is preliminary data.</text>
</comment>
<gene>
    <name evidence="1" type="ORF">N781_14920</name>
</gene>
<reference evidence="1 2" key="1">
    <citation type="submission" date="2013-08" db="EMBL/GenBank/DDBJ databases">
        <authorList>
            <person name="Huang J."/>
            <person name="Wang G."/>
        </authorList>
    </citation>
    <scope>NUCLEOTIDE SEQUENCE [LARGE SCALE GENOMIC DNA]</scope>
    <source>
        <strain evidence="1 2">JSM 076056</strain>
    </source>
</reference>
<dbReference type="STRING" id="1385510.GCA_000425205_01871"/>
<dbReference type="AlphaFoldDB" id="A0A0A5GNN4"/>
<name>A0A0A5GNN4_9BACI</name>
<keyword evidence="2" id="KW-1185">Reference proteome</keyword>
<evidence type="ECO:0000313" key="2">
    <source>
        <dbReference type="Proteomes" id="UP000030528"/>
    </source>
</evidence>
<proteinExistence type="predicted"/>
<dbReference type="Proteomes" id="UP000030528">
    <property type="component" value="Unassembled WGS sequence"/>
</dbReference>
<evidence type="ECO:0000313" key="1">
    <source>
        <dbReference type="EMBL" id="KGX92780.1"/>
    </source>
</evidence>
<sequence length="79" mass="9093">MNQSLSDISLQFASDVNLTTMSHAIRTSVRSSGLFVFFPLQTVHDILLPNKVYPNPLMMFRKSFAGYRIDVKFFVRGEY</sequence>
<protein>
    <submittedName>
        <fullName evidence="1">Uncharacterized protein</fullName>
    </submittedName>
</protein>
<accession>A0A0A5GNN4</accession>
<organism evidence="1 2">
    <name type="scientific">Pontibacillus halophilus JSM 076056 = DSM 19796</name>
    <dbReference type="NCBI Taxonomy" id="1385510"/>
    <lineage>
        <taxon>Bacteria</taxon>
        <taxon>Bacillati</taxon>
        <taxon>Bacillota</taxon>
        <taxon>Bacilli</taxon>
        <taxon>Bacillales</taxon>
        <taxon>Bacillaceae</taxon>
        <taxon>Pontibacillus</taxon>
    </lineage>
</organism>